<dbReference type="NCBIfam" id="TIGR01845">
    <property type="entry name" value="outer_NodT"/>
    <property type="match status" value="1"/>
</dbReference>
<dbReference type="AlphaFoldDB" id="A0A327WSJ2"/>
<feature type="chain" id="PRO_5016194474" evidence="2">
    <location>
        <begin position="23"/>
        <end position="466"/>
    </location>
</feature>
<keyword evidence="2" id="KW-0564">Palmitate</keyword>
<keyword evidence="5" id="KW-1185">Reference proteome</keyword>
<keyword evidence="3" id="KW-0175">Coiled coil</keyword>
<dbReference type="RefSeq" id="WP_111630191.1">
    <property type="nucleotide sequence ID" value="NZ_QLMC01000005.1"/>
</dbReference>
<dbReference type="InterPro" id="IPR003423">
    <property type="entry name" value="OMP_efflux"/>
</dbReference>
<dbReference type="SUPFAM" id="SSF56954">
    <property type="entry name" value="Outer membrane efflux proteins (OEP)"/>
    <property type="match status" value="1"/>
</dbReference>
<keyword evidence="2" id="KW-0472">Membrane</keyword>
<dbReference type="PANTHER" id="PTHR30203">
    <property type="entry name" value="OUTER MEMBRANE CATION EFFLUX PROTEIN"/>
    <property type="match status" value="1"/>
</dbReference>
<dbReference type="EMBL" id="QLMC01000005">
    <property type="protein sequence ID" value="RAJ94292.1"/>
    <property type="molecule type" value="Genomic_DNA"/>
</dbReference>
<keyword evidence="2" id="KW-0732">Signal</keyword>
<evidence type="ECO:0000313" key="5">
    <source>
        <dbReference type="Proteomes" id="UP000248790"/>
    </source>
</evidence>
<dbReference type="Pfam" id="PF02321">
    <property type="entry name" value="OEP"/>
    <property type="match status" value="2"/>
</dbReference>
<dbReference type="PANTHER" id="PTHR30203:SF30">
    <property type="entry name" value="OUTER MEMBRANE PROTEIN-RELATED"/>
    <property type="match status" value="1"/>
</dbReference>
<proteinExistence type="inferred from homology"/>
<sequence length="466" mass="51676">MRKAVCYSCFTVLWFSITVTLAQTTASAGGPSGGSATTAVVPTNTVRDGWAVFHDATLDSLIDLGLTSNPDIRVAVSRVEEARIRVRVAESYLVPSIRSSLNFTTQSLSEYRPVAVPVASERLPRLQLNTLQILPIDASYEVDLFKRIRNTVRVTDLQRQVSESDVRITQLIVASEIARLYYLIRANDSEQAVVRRNITLRDSTISIIRARFQAGLTNEIDAKRAETDLANIRVLLLSLERSRTELVNGLSNLCGQNPATFTVSPGRLGTVFPDLPFAAITAEQLRRRPDLLQAEQQTQVADVQIQVNRSALYPRINLVGSGGTLTGRIGGLFFPASMTYLFGVNASVPIFEGKRNQQNIVLAQQQYRTADAAYQQRFLTAQREAETALDNLQNTRQQIEAQNIALESARYTERLNRELYVKGLTTFLEVLDAQRTVLDSERQLVILQGQRVSYTVALLKALGGSL</sequence>
<dbReference type="Proteomes" id="UP000248790">
    <property type="component" value="Unassembled WGS sequence"/>
</dbReference>
<evidence type="ECO:0000256" key="2">
    <source>
        <dbReference type="RuleBase" id="RU362097"/>
    </source>
</evidence>
<evidence type="ECO:0000256" key="3">
    <source>
        <dbReference type="SAM" id="Coils"/>
    </source>
</evidence>
<keyword evidence="2" id="KW-0449">Lipoprotein</keyword>
<comment type="caution">
    <text evidence="4">The sequence shown here is derived from an EMBL/GenBank/DDBJ whole genome shotgun (WGS) entry which is preliminary data.</text>
</comment>
<keyword evidence="2" id="KW-0812">Transmembrane</keyword>
<evidence type="ECO:0000256" key="1">
    <source>
        <dbReference type="ARBA" id="ARBA00007613"/>
    </source>
</evidence>
<comment type="subcellular location">
    <subcellularLocation>
        <location evidence="2">Cell membrane</location>
        <topology evidence="2">Lipid-anchor</topology>
    </subcellularLocation>
</comment>
<evidence type="ECO:0000313" key="4">
    <source>
        <dbReference type="EMBL" id="RAJ94292.1"/>
    </source>
</evidence>
<accession>A0A327WSJ2</accession>
<dbReference type="Gene3D" id="1.20.1600.10">
    <property type="entry name" value="Outer membrane efflux proteins (OEP)"/>
    <property type="match status" value="1"/>
</dbReference>
<reference evidence="4 5" key="1">
    <citation type="submission" date="2018-06" db="EMBL/GenBank/DDBJ databases">
        <title>Genomic Encyclopedia of Archaeal and Bacterial Type Strains, Phase II (KMG-II): from individual species to whole genera.</title>
        <authorList>
            <person name="Goeker M."/>
        </authorList>
    </citation>
    <scope>NUCLEOTIDE SEQUENCE [LARGE SCALE GENOMIC DNA]</scope>
    <source>
        <strain evidence="4 5">DSM 21851</strain>
    </source>
</reference>
<feature type="signal peptide" evidence="2">
    <location>
        <begin position="1"/>
        <end position="22"/>
    </location>
</feature>
<dbReference type="Gene3D" id="2.20.200.10">
    <property type="entry name" value="Outer membrane efflux proteins (OEP)"/>
    <property type="match status" value="1"/>
</dbReference>
<dbReference type="GO" id="GO:0015562">
    <property type="term" value="F:efflux transmembrane transporter activity"/>
    <property type="evidence" value="ECO:0007669"/>
    <property type="project" value="InterPro"/>
</dbReference>
<protein>
    <submittedName>
        <fullName evidence="4">Multidrug efflux system outer membrane protein</fullName>
    </submittedName>
</protein>
<dbReference type="InterPro" id="IPR010131">
    <property type="entry name" value="MdtP/NodT-like"/>
</dbReference>
<comment type="similarity">
    <text evidence="1 2">Belongs to the outer membrane factor (OMF) (TC 1.B.17) family.</text>
</comment>
<name>A0A327WSJ2_LARAB</name>
<gene>
    <name evidence="4" type="ORF">LX87_04178</name>
</gene>
<organism evidence="4 5">
    <name type="scientific">Larkinella arboricola</name>
    <dbReference type="NCBI Taxonomy" id="643671"/>
    <lineage>
        <taxon>Bacteria</taxon>
        <taxon>Pseudomonadati</taxon>
        <taxon>Bacteroidota</taxon>
        <taxon>Cytophagia</taxon>
        <taxon>Cytophagales</taxon>
        <taxon>Spirosomataceae</taxon>
        <taxon>Larkinella</taxon>
    </lineage>
</organism>
<dbReference type="GO" id="GO:0005886">
    <property type="term" value="C:plasma membrane"/>
    <property type="evidence" value="ECO:0007669"/>
    <property type="project" value="UniProtKB-SubCell"/>
</dbReference>
<dbReference type="OrthoDB" id="9770517at2"/>
<keyword evidence="2" id="KW-1134">Transmembrane beta strand</keyword>
<feature type="coiled-coil region" evidence="3">
    <location>
        <begin position="378"/>
        <end position="409"/>
    </location>
</feature>